<name>A0A0M3IUE2_ASCLU</name>
<protein>
    <submittedName>
        <fullName evidence="3">Myosin_tail_1 domain-containing protein</fullName>
    </submittedName>
</protein>
<evidence type="ECO:0000313" key="3">
    <source>
        <dbReference type="WBParaSite" id="ALUE_0002237001-mRNA-1"/>
    </source>
</evidence>
<accession>A0A0M3IUE2</accession>
<organism evidence="2 3">
    <name type="scientific">Ascaris lumbricoides</name>
    <name type="common">Giant roundworm</name>
    <dbReference type="NCBI Taxonomy" id="6252"/>
    <lineage>
        <taxon>Eukaryota</taxon>
        <taxon>Metazoa</taxon>
        <taxon>Ecdysozoa</taxon>
        <taxon>Nematoda</taxon>
        <taxon>Chromadorea</taxon>
        <taxon>Rhabditida</taxon>
        <taxon>Spirurina</taxon>
        <taxon>Ascaridomorpha</taxon>
        <taxon>Ascaridoidea</taxon>
        <taxon>Ascarididae</taxon>
        <taxon>Ascaris</taxon>
    </lineage>
</organism>
<evidence type="ECO:0000313" key="2">
    <source>
        <dbReference type="Proteomes" id="UP000036681"/>
    </source>
</evidence>
<keyword evidence="2" id="KW-1185">Reference proteome</keyword>
<feature type="coiled-coil region" evidence="1">
    <location>
        <begin position="5"/>
        <end position="194"/>
    </location>
</feature>
<dbReference type="Proteomes" id="UP000036681">
    <property type="component" value="Unplaced"/>
</dbReference>
<sequence length="199" mass="23068">MKDVIARFEVTIADLNEALRLANEEKIEKEKENEGINKMMQGLLDDLNEKNRQLDELNKLKNDAEWSLGEHRQWLSDANNRIGDLERAIQTKNDETDRILKESRETIADLQQKASDLSSEVEQLKRDKDELEKKLEAPIQQEFIQTATAVPAEPCEGKSKEQLEAELHEKQELLDRMQKDADNKEEEIKFAICQLPLNN</sequence>
<dbReference type="WBParaSite" id="ALUE_0002237001-mRNA-1">
    <property type="protein sequence ID" value="ALUE_0002237001-mRNA-1"/>
    <property type="gene ID" value="ALUE_0002237001"/>
</dbReference>
<dbReference type="AlphaFoldDB" id="A0A0M3IUE2"/>
<evidence type="ECO:0000256" key="1">
    <source>
        <dbReference type="SAM" id="Coils"/>
    </source>
</evidence>
<reference evidence="3" key="1">
    <citation type="submission" date="2017-02" db="UniProtKB">
        <authorList>
            <consortium name="WormBaseParasite"/>
        </authorList>
    </citation>
    <scope>IDENTIFICATION</scope>
</reference>
<keyword evidence="1" id="KW-0175">Coiled coil</keyword>
<proteinExistence type="predicted"/>